<dbReference type="PANTHER" id="PTHR21461:SF40">
    <property type="entry name" value="GLYCOSYLTRANSFERASE FAMILY 92 PROTEIN"/>
    <property type="match status" value="1"/>
</dbReference>
<dbReference type="GO" id="GO:0016757">
    <property type="term" value="F:glycosyltransferase activity"/>
    <property type="evidence" value="ECO:0007669"/>
    <property type="project" value="UniProtKB-UniRule"/>
</dbReference>
<evidence type="ECO:0000256" key="7">
    <source>
        <dbReference type="ARBA" id="ARBA00023136"/>
    </source>
</evidence>
<dbReference type="EMBL" id="BGZK01007284">
    <property type="protein sequence ID" value="GBP03236.1"/>
    <property type="molecule type" value="Genomic_DNA"/>
</dbReference>
<comment type="subcellular location">
    <subcellularLocation>
        <location evidence="1">Membrane</location>
        <topology evidence="1">Single-pass membrane protein</topology>
    </subcellularLocation>
</comment>
<evidence type="ECO:0000256" key="8">
    <source>
        <dbReference type="RuleBase" id="RU366017"/>
    </source>
</evidence>
<comment type="similarity">
    <text evidence="2 8">Belongs to the glycosyltransferase 92 family.</text>
</comment>
<keyword evidence="4 8" id="KW-0808">Transferase</keyword>
<keyword evidence="7" id="KW-0472">Membrane</keyword>
<proteinExistence type="inferred from homology"/>
<keyword evidence="6" id="KW-1133">Transmembrane helix</keyword>
<feature type="non-terminal residue" evidence="9">
    <location>
        <position position="74"/>
    </location>
</feature>
<feature type="non-terminal residue" evidence="9">
    <location>
        <position position="1"/>
    </location>
</feature>
<dbReference type="GO" id="GO:0005737">
    <property type="term" value="C:cytoplasm"/>
    <property type="evidence" value="ECO:0007669"/>
    <property type="project" value="TreeGrafter"/>
</dbReference>
<evidence type="ECO:0000256" key="5">
    <source>
        <dbReference type="ARBA" id="ARBA00022692"/>
    </source>
</evidence>
<keyword evidence="10" id="KW-1185">Reference proteome</keyword>
<dbReference type="AlphaFoldDB" id="A0A4C1SMT8"/>
<dbReference type="Proteomes" id="UP000299102">
    <property type="component" value="Unassembled WGS sequence"/>
</dbReference>
<evidence type="ECO:0000256" key="6">
    <source>
        <dbReference type="ARBA" id="ARBA00022989"/>
    </source>
</evidence>
<dbReference type="EC" id="2.4.1.-" evidence="8"/>
<evidence type="ECO:0000313" key="10">
    <source>
        <dbReference type="Proteomes" id="UP000299102"/>
    </source>
</evidence>
<evidence type="ECO:0000313" key="9">
    <source>
        <dbReference type="EMBL" id="GBP03236.1"/>
    </source>
</evidence>
<protein>
    <recommendedName>
        <fullName evidence="8">Glycosyltransferase family 92 protein</fullName>
        <ecNumber evidence="8">2.4.1.-</ecNumber>
    </recommendedName>
</protein>
<reference evidence="9 10" key="1">
    <citation type="journal article" date="2019" name="Commun. Biol.">
        <title>The bagworm genome reveals a unique fibroin gene that provides high tensile strength.</title>
        <authorList>
            <person name="Kono N."/>
            <person name="Nakamura H."/>
            <person name="Ohtoshi R."/>
            <person name="Tomita M."/>
            <person name="Numata K."/>
            <person name="Arakawa K."/>
        </authorList>
    </citation>
    <scope>NUCLEOTIDE SEQUENCE [LARGE SCALE GENOMIC DNA]</scope>
</reference>
<keyword evidence="3 8" id="KW-0328">Glycosyltransferase</keyword>
<evidence type="ECO:0000256" key="4">
    <source>
        <dbReference type="ARBA" id="ARBA00022679"/>
    </source>
</evidence>
<dbReference type="STRING" id="151549.A0A4C1SMT8"/>
<sequence length="74" mass="8843">ETVHVCVKPFHYSYARDEWLLEWFEMNRLLGVTHFYMYNESLSTAVGCLLEHYRELGLVTLLPWRLPLVSKVEI</sequence>
<evidence type="ECO:0000256" key="2">
    <source>
        <dbReference type="ARBA" id="ARBA00007647"/>
    </source>
</evidence>
<dbReference type="OrthoDB" id="2526284at2759"/>
<dbReference type="GO" id="GO:0016020">
    <property type="term" value="C:membrane"/>
    <property type="evidence" value="ECO:0007669"/>
    <property type="project" value="UniProtKB-SubCell"/>
</dbReference>
<gene>
    <name evidence="9" type="ORF">EVAR_72343_1</name>
</gene>
<comment type="caution">
    <text evidence="9">The sequence shown here is derived from an EMBL/GenBank/DDBJ whole genome shotgun (WGS) entry which is preliminary data.</text>
</comment>
<evidence type="ECO:0000256" key="1">
    <source>
        <dbReference type="ARBA" id="ARBA00004167"/>
    </source>
</evidence>
<dbReference type="InterPro" id="IPR008166">
    <property type="entry name" value="Glyco_transf_92"/>
</dbReference>
<organism evidence="9 10">
    <name type="scientific">Eumeta variegata</name>
    <name type="common">Bagworm moth</name>
    <name type="synonym">Eumeta japonica</name>
    <dbReference type="NCBI Taxonomy" id="151549"/>
    <lineage>
        <taxon>Eukaryota</taxon>
        <taxon>Metazoa</taxon>
        <taxon>Ecdysozoa</taxon>
        <taxon>Arthropoda</taxon>
        <taxon>Hexapoda</taxon>
        <taxon>Insecta</taxon>
        <taxon>Pterygota</taxon>
        <taxon>Neoptera</taxon>
        <taxon>Endopterygota</taxon>
        <taxon>Lepidoptera</taxon>
        <taxon>Glossata</taxon>
        <taxon>Ditrysia</taxon>
        <taxon>Tineoidea</taxon>
        <taxon>Psychidae</taxon>
        <taxon>Oiketicinae</taxon>
        <taxon>Eumeta</taxon>
    </lineage>
</organism>
<keyword evidence="5" id="KW-0812">Transmembrane</keyword>
<dbReference type="Pfam" id="PF01697">
    <property type="entry name" value="Glyco_transf_92"/>
    <property type="match status" value="1"/>
</dbReference>
<name>A0A4C1SMT8_EUMVA</name>
<evidence type="ECO:0000256" key="3">
    <source>
        <dbReference type="ARBA" id="ARBA00022676"/>
    </source>
</evidence>
<accession>A0A4C1SMT8</accession>
<dbReference type="PANTHER" id="PTHR21461">
    <property type="entry name" value="GLYCOSYLTRANSFERASE FAMILY 92 PROTEIN"/>
    <property type="match status" value="1"/>
</dbReference>